<dbReference type="InterPro" id="IPR000192">
    <property type="entry name" value="Aminotrans_V_dom"/>
</dbReference>
<dbReference type="InterPro" id="IPR020578">
    <property type="entry name" value="Aminotrans_V_PyrdxlP_BS"/>
</dbReference>
<dbReference type="InterPro" id="IPR001524">
    <property type="entry name" value="Glyco_hydro_6_CS"/>
</dbReference>
<keyword evidence="4" id="KW-0479">Metal-binding</keyword>
<keyword evidence="12 18" id="KW-0326">Glycosidase</keyword>
<dbReference type="PROSITE" id="PS00562">
    <property type="entry name" value="CBM1_1"/>
    <property type="match status" value="1"/>
</dbReference>
<evidence type="ECO:0000313" key="21">
    <source>
        <dbReference type="EMBL" id="OCB88023.1"/>
    </source>
</evidence>
<dbReference type="OrthoDB" id="10250117at2759"/>
<comment type="cofactor">
    <cofactor evidence="1 17">
        <name>pyridoxal 5'-phosphate</name>
        <dbReference type="ChEBI" id="CHEBI:597326"/>
    </cofactor>
</comment>
<dbReference type="SUPFAM" id="SSF53383">
    <property type="entry name" value="PLP-dependent transferases"/>
    <property type="match status" value="1"/>
</dbReference>
<evidence type="ECO:0000256" key="2">
    <source>
        <dbReference type="ARBA" id="ARBA00006490"/>
    </source>
</evidence>
<evidence type="ECO:0000256" key="14">
    <source>
        <dbReference type="ARBA" id="ARBA00045623"/>
    </source>
</evidence>
<feature type="region of interest" description="Disordered" evidence="19">
    <location>
        <begin position="65"/>
        <end position="94"/>
    </location>
</feature>
<reference evidence="21" key="1">
    <citation type="submission" date="2016-06" db="EMBL/GenBank/DDBJ databases">
        <title>Draft Genome sequence of the fungus Inonotus baumii.</title>
        <authorList>
            <person name="Zhu H."/>
            <person name="Lin W."/>
        </authorList>
    </citation>
    <scope>NUCLEOTIDE SEQUENCE</scope>
    <source>
        <strain evidence="21">821</strain>
    </source>
</reference>
<comment type="catalytic activity">
    <reaction evidence="15">
        <text>(sulfur carrier)-H + L-cysteine = (sulfur carrier)-SH + L-alanine</text>
        <dbReference type="Rhea" id="RHEA:43892"/>
        <dbReference type="Rhea" id="RHEA-COMP:14737"/>
        <dbReference type="Rhea" id="RHEA-COMP:14739"/>
        <dbReference type="ChEBI" id="CHEBI:29917"/>
        <dbReference type="ChEBI" id="CHEBI:35235"/>
        <dbReference type="ChEBI" id="CHEBI:57972"/>
        <dbReference type="ChEBI" id="CHEBI:64428"/>
        <dbReference type="EC" id="2.8.1.7"/>
    </reaction>
</comment>
<dbReference type="HAMAP" id="MF_00331">
    <property type="entry name" value="Cys_desulf_IscS"/>
    <property type="match status" value="1"/>
</dbReference>
<dbReference type="GO" id="GO:1990221">
    <property type="term" value="C:L-cysteine desulfurase complex"/>
    <property type="evidence" value="ECO:0007669"/>
    <property type="project" value="UniProtKB-ARBA"/>
</dbReference>
<dbReference type="EMBL" id="LNZH02000185">
    <property type="protein sequence ID" value="OCB88023.1"/>
    <property type="molecule type" value="Genomic_DNA"/>
</dbReference>
<evidence type="ECO:0000259" key="20">
    <source>
        <dbReference type="PROSITE" id="PS51164"/>
    </source>
</evidence>
<evidence type="ECO:0000256" key="1">
    <source>
        <dbReference type="ARBA" id="ARBA00001933"/>
    </source>
</evidence>
<comment type="caution">
    <text evidence="21">The sequence shown here is derived from an EMBL/GenBank/DDBJ whole genome shotgun (WGS) entry which is preliminary data.</text>
</comment>
<feature type="compositionally biased region" description="Low complexity" evidence="19">
    <location>
        <begin position="65"/>
        <end position="92"/>
    </location>
</feature>
<keyword evidence="13 18" id="KW-0624">Polysaccharide degradation</keyword>
<dbReference type="NCBIfam" id="NF002806">
    <property type="entry name" value="PRK02948.1"/>
    <property type="match status" value="1"/>
</dbReference>
<evidence type="ECO:0000256" key="9">
    <source>
        <dbReference type="ARBA" id="ARBA00023004"/>
    </source>
</evidence>
<dbReference type="GO" id="GO:0030248">
    <property type="term" value="F:cellulose binding"/>
    <property type="evidence" value="ECO:0007669"/>
    <property type="project" value="InterPro"/>
</dbReference>
<dbReference type="NCBIfam" id="TIGR02006">
    <property type="entry name" value="IscS"/>
    <property type="match status" value="1"/>
</dbReference>
<dbReference type="InterPro" id="IPR036434">
    <property type="entry name" value="Beta_cellobiohydrolase_sf"/>
</dbReference>
<dbReference type="EC" id="3.2.1.-" evidence="18"/>
<dbReference type="GO" id="GO:0030245">
    <property type="term" value="P:cellulose catabolic process"/>
    <property type="evidence" value="ECO:0007669"/>
    <property type="project" value="UniProtKB-KW"/>
</dbReference>
<keyword evidence="7" id="KW-0663">Pyridoxal phosphate</keyword>
<name>A0A9Q5N8T7_SANBA</name>
<dbReference type="PROSITE" id="PS00595">
    <property type="entry name" value="AA_TRANSFER_CLASS_5"/>
    <property type="match status" value="1"/>
</dbReference>
<dbReference type="Gene3D" id="3.90.1150.10">
    <property type="entry name" value="Aspartate Aminotransferase, domain 1"/>
    <property type="match status" value="1"/>
</dbReference>
<dbReference type="PRINTS" id="PR00733">
    <property type="entry name" value="GLHYDRLASE6"/>
</dbReference>
<evidence type="ECO:0000256" key="17">
    <source>
        <dbReference type="RuleBase" id="RU004504"/>
    </source>
</evidence>
<dbReference type="GO" id="GO:0034227">
    <property type="term" value="P:tRNA thio-modification"/>
    <property type="evidence" value="ECO:0007669"/>
    <property type="project" value="UniProtKB-ARBA"/>
</dbReference>
<dbReference type="PANTHER" id="PTHR11601">
    <property type="entry name" value="CYSTEINE DESULFURYLASE FAMILY MEMBER"/>
    <property type="match status" value="1"/>
</dbReference>
<keyword evidence="8 18" id="KW-0136">Cellulose degradation</keyword>
<dbReference type="GO" id="GO:0030170">
    <property type="term" value="F:pyridoxal phosphate binding"/>
    <property type="evidence" value="ECO:0007669"/>
    <property type="project" value="InterPro"/>
</dbReference>
<evidence type="ECO:0000256" key="18">
    <source>
        <dbReference type="RuleBase" id="RU361186"/>
    </source>
</evidence>
<dbReference type="GO" id="GO:0005576">
    <property type="term" value="C:extracellular region"/>
    <property type="evidence" value="ECO:0007669"/>
    <property type="project" value="InterPro"/>
</dbReference>
<proteinExistence type="inferred from homology"/>
<feature type="chain" id="PRO_5040534539" description="Glucanase" evidence="18">
    <location>
        <begin position="25"/>
        <end position="904"/>
    </location>
</feature>
<feature type="signal peptide" evidence="18">
    <location>
        <begin position="1"/>
        <end position="24"/>
    </location>
</feature>
<evidence type="ECO:0000256" key="10">
    <source>
        <dbReference type="ARBA" id="ARBA00023014"/>
    </source>
</evidence>
<keyword evidence="9" id="KW-0408">Iron</keyword>
<dbReference type="InterPro" id="IPR015424">
    <property type="entry name" value="PyrdxlP-dep_Trfase"/>
</dbReference>
<dbReference type="AlphaFoldDB" id="A0A9Q5N8T7"/>
<dbReference type="Pfam" id="PF01341">
    <property type="entry name" value="Glyco_hydro_6"/>
    <property type="match status" value="1"/>
</dbReference>
<dbReference type="FunFam" id="3.90.1150.10:FF:000002">
    <property type="entry name" value="Cysteine desulfurase IscS"/>
    <property type="match status" value="1"/>
</dbReference>
<dbReference type="Gene3D" id="3.20.20.40">
    <property type="entry name" value="1, 4-beta cellobiohydrolase"/>
    <property type="match status" value="1"/>
</dbReference>
<evidence type="ECO:0000256" key="4">
    <source>
        <dbReference type="ARBA" id="ARBA00022723"/>
    </source>
</evidence>
<dbReference type="InterPro" id="IPR015422">
    <property type="entry name" value="PyrdxlP-dep_Trfase_small"/>
</dbReference>
<comment type="similarity">
    <text evidence="18">Belongs to the glycosyl hydrolase family 6.</text>
</comment>
<protein>
    <recommendedName>
        <fullName evidence="18">Glucanase</fullName>
        <ecNumber evidence="18">3.2.1.-</ecNumber>
    </recommendedName>
</protein>
<evidence type="ECO:0000256" key="6">
    <source>
        <dbReference type="ARBA" id="ARBA00022801"/>
    </source>
</evidence>
<keyword evidence="3" id="KW-0808">Transferase</keyword>
<dbReference type="PANTHER" id="PTHR11601:SF34">
    <property type="entry name" value="CYSTEINE DESULFURASE"/>
    <property type="match status" value="1"/>
</dbReference>
<evidence type="ECO:0000256" key="11">
    <source>
        <dbReference type="ARBA" id="ARBA00023277"/>
    </source>
</evidence>
<organism evidence="21 22">
    <name type="scientific">Sanghuangporus baumii</name>
    <name type="common">Phellinus baumii</name>
    <dbReference type="NCBI Taxonomy" id="108892"/>
    <lineage>
        <taxon>Eukaryota</taxon>
        <taxon>Fungi</taxon>
        <taxon>Dikarya</taxon>
        <taxon>Basidiomycota</taxon>
        <taxon>Agaricomycotina</taxon>
        <taxon>Agaricomycetes</taxon>
        <taxon>Hymenochaetales</taxon>
        <taxon>Hymenochaetaceae</taxon>
        <taxon>Sanghuangporus</taxon>
    </lineage>
</organism>
<dbReference type="GO" id="GO:0004553">
    <property type="term" value="F:hydrolase activity, hydrolyzing O-glycosyl compounds"/>
    <property type="evidence" value="ECO:0007669"/>
    <property type="project" value="InterPro"/>
</dbReference>
<gene>
    <name evidence="21" type="ORF">A7U60_g4808</name>
</gene>
<evidence type="ECO:0000256" key="12">
    <source>
        <dbReference type="ARBA" id="ARBA00023295"/>
    </source>
</evidence>
<keyword evidence="6 18" id="KW-0378">Hydrolase</keyword>
<dbReference type="SUPFAM" id="SSF57180">
    <property type="entry name" value="Cellulose-binding domain"/>
    <property type="match status" value="1"/>
</dbReference>
<dbReference type="GO" id="GO:0005739">
    <property type="term" value="C:mitochondrion"/>
    <property type="evidence" value="ECO:0007669"/>
    <property type="project" value="TreeGrafter"/>
</dbReference>
<dbReference type="PROSITE" id="PS51164">
    <property type="entry name" value="CBM1_2"/>
    <property type="match status" value="1"/>
</dbReference>
<keyword evidence="22" id="KW-1185">Reference proteome</keyword>
<feature type="active site" description="Proton donor" evidence="16">
    <location>
        <position position="224"/>
    </location>
</feature>
<accession>A0A9Q5N8T7</accession>
<dbReference type="FunFam" id="3.20.20.40:FF:000001">
    <property type="entry name" value="Glucanase"/>
    <property type="match status" value="1"/>
</dbReference>
<comment type="function">
    <text evidence="14">Catalyzes the removal of elemental sulfur from cysteine to produce alanine. It supplies the inorganic sulfur for iron-sulfur (Fe-S) clusters. Plays a role in both tRNA-processing and mitochondrial metabolism. Involved in the 2-thio-modification of both 5-carboxymethylaminomethyl-2-thiouridine in mitochondrial tRNAs and 5-methoxycarbonylmethyl-2-thiouridine (mcm5s2U) in cytoplasmic tRNAs.</text>
</comment>
<dbReference type="Proteomes" id="UP000757232">
    <property type="component" value="Unassembled WGS sequence"/>
</dbReference>
<comment type="similarity">
    <text evidence="2">Belongs to the class-V pyridoxal-phosphate-dependent aminotransferase family. NifS/IscS subfamily.</text>
</comment>
<evidence type="ECO:0000256" key="8">
    <source>
        <dbReference type="ARBA" id="ARBA00023001"/>
    </source>
</evidence>
<evidence type="ECO:0000256" key="5">
    <source>
        <dbReference type="ARBA" id="ARBA00022729"/>
    </source>
</evidence>
<dbReference type="PROSITE" id="PS00656">
    <property type="entry name" value="GLYCOSYL_HYDROL_F6_2"/>
    <property type="match status" value="1"/>
</dbReference>
<dbReference type="GO" id="GO:0002098">
    <property type="term" value="P:tRNA wobble uridine modification"/>
    <property type="evidence" value="ECO:0007669"/>
    <property type="project" value="UniProtKB-ARBA"/>
</dbReference>
<evidence type="ECO:0000313" key="22">
    <source>
        <dbReference type="Proteomes" id="UP000757232"/>
    </source>
</evidence>
<dbReference type="GO" id="GO:0044571">
    <property type="term" value="P:[2Fe-2S] cluster assembly"/>
    <property type="evidence" value="ECO:0007669"/>
    <property type="project" value="InterPro"/>
</dbReference>
<dbReference type="Pfam" id="PF00734">
    <property type="entry name" value="CBM_1"/>
    <property type="match status" value="1"/>
</dbReference>
<dbReference type="SUPFAM" id="SSF51989">
    <property type="entry name" value="Glycosyl hydrolases family 6, cellulases"/>
    <property type="match status" value="1"/>
</dbReference>
<keyword evidence="5 18" id="KW-0732">Signal</keyword>
<dbReference type="GO" id="GO:0046872">
    <property type="term" value="F:metal ion binding"/>
    <property type="evidence" value="ECO:0007669"/>
    <property type="project" value="UniProtKB-KW"/>
</dbReference>
<dbReference type="FunFam" id="3.40.640.10:FF:000003">
    <property type="entry name" value="Cysteine desulfurase IscS"/>
    <property type="match status" value="1"/>
</dbReference>
<dbReference type="InterPro" id="IPR000254">
    <property type="entry name" value="CBD"/>
</dbReference>
<dbReference type="GO" id="GO:0031071">
    <property type="term" value="F:cysteine desulfurase activity"/>
    <property type="evidence" value="ECO:0007669"/>
    <property type="project" value="UniProtKB-EC"/>
</dbReference>
<sequence>MFRLKKFAALASLVSLVPLVVSQAQEWGQCGGIGWTGPTTCVSGTSCVEQNEYYSQCLPGAQVPTTTAGPTTSQAPTSTAQTSAAPTSTSGPIAGNPFEGCDWYISPYYADEVEAATAQITDATIKAKAASVANVPTFVWLDSVSKIPSLDTYLADAATNSGCTLVPIVVYDLPNRDCHAKASNGEFFVNQNGVENYQTLYIDKIVEIIKKYPSVNIVAVIEPDSLANLVTNLSDPNCQAAQQAYLTCTNYAIKELAAVGVTMYLDAGHAGWLGWPANLTPAAQLFAQIYSDAGAPAQLRGLATNVANYNALRAATPDPITQGNPNYDEIHYIEALGPALEQEGFPAHFIVDQGRSGQQNLRQQWGDWCNIKGAGFGTRPTTNTGSSLIDSIVWVKPGGESDVLRIPNGSGSIHYRFHLFSFLSSSSATMLSNISKTAVRRSARRVVCCGARRSLVTPSSADRASVVDLPSTFQDDGHFTPRADMFGFKVEVPKREGSLKDKTRPLYLDMQATTPVDPRVLDAMLPFFTDQYGNPHSRTHAYGWEAEKAVDEARKNVADLIGAEPKDIVFTSGATETNNMAIKGIARFYKDKKKHIITTQTEHKCVLDSCRKLQEEGFDVTYLSVQKNGLVNLDELEAAIRPDTSLVSIMTVNNEIGVIQPIKEIGAIVRKHRGVHFHTDAAQAVGKISIDVNEMNVDLMSISGHKIYGPKGVGAAYVRRRPRVRLEPIISGGGQERGLRSGTLPTPLVVGLGEAARIAQQEMMRDHARISKLSQRLINGINKKVSHVIRNGDPNGFPGCVNLSFAYVEGESLLMALKDIALSSGSACTSASLEPSYVLRALGASEDLAHSSLRFGIGRFTTEAEIDYVIEKLAQTVQKLRDMSPLWEMVQEGIDINTIDWSQH</sequence>
<dbReference type="InterPro" id="IPR010240">
    <property type="entry name" value="Cys_deSase_IscS"/>
</dbReference>
<evidence type="ECO:0000256" key="13">
    <source>
        <dbReference type="ARBA" id="ARBA00023326"/>
    </source>
</evidence>
<evidence type="ECO:0000256" key="19">
    <source>
        <dbReference type="SAM" id="MobiDB-lite"/>
    </source>
</evidence>
<dbReference type="Pfam" id="PF00266">
    <property type="entry name" value="Aminotran_5"/>
    <property type="match status" value="1"/>
</dbReference>
<dbReference type="InterPro" id="IPR035971">
    <property type="entry name" value="CBD_sf"/>
</dbReference>
<keyword evidence="11 18" id="KW-0119">Carbohydrate metabolism</keyword>
<evidence type="ECO:0000256" key="3">
    <source>
        <dbReference type="ARBA" id="ARBA00022679"/>
    </source>
</evidence>
<evidence type="ECO:0000256" key="16">
    <source>
        <dbReference type="PROSITE-ProRule" id="PRU10057"/>
    </source>
</evidence>
<dbReference type="NCBIfam" id="NF010611">
    <property type="entry name" value="PRK14012.1"/>
    <property type="match status" value="1"/>
</dbReference>
<dbReference type="SMART" id="SM00236">
    <property type="entry name" value="fCBD"/>
    <property type="match status" value="1"/>
</dbReference>
<dbReference type="GO" id="GO:0005634">
    <property type="term" value="C:nucleus"/>
    <property type="evidence" value="ECO:0007669"/>
    <property type="project" value="TreeGrafter"/>
</dbReference>
<keyword evidence="10" id="KW-0411">Iron-sulfur</keyword>
<evidence type="ECO:0000256" key="15">
    <source>
        <dbReference type="ARBA" id="ARBA00050776"/>
    </source>
</evidence>
<feature type="domain" description="CBM1" evidence="20">
    <location>
        <begin position="22"/>
        <end position="58"/>
    </location>
</feature>
<dbReference type="InterPro" id="IPR016288">
    <property type="entry name" value="Beta_cellobiohydrolase"/>
</dbReference>
<dbReference type="GO" id="GO:0051536">
    <property type="term" value="F:iron-sulfur cluster binding"/>
    <property type="evidence" value="ECO:0007669"/>
    <property type="project" value="UniProtKB-KW"/>
</dbReference>
<evidence type="ECO:0000256" key="7">
    <source>
        <dbReference type="ARBA" id="ARBA00022898"/>
    </source>
</evidence>
<dbReference type="InterPro" id="IPR015421">
    <property type="entry name" value="PyrdxlP-dep_Trfase_major"/>
</dbReference>
<dbReference type="Gene3D" id="3.40.640.10">
    <property type="entry name" value="Type I PLP-dependent aspartate aminotransferase-like (Major domain)"/>
    <property type="match status" value="1"/>
</dbReference>